<feature type="region of interest" description="Disordered" evidence="2">
    <location>
        <begin position="314"/>
        <end position="349"/>
    </location>
</feature>
<feature type="region of interest" description="Disordered" evidence="2">
    <location>
        <begin position="1"/>
        <end position="89"/>
    </location>
</feature>
<dbReference type="AlphaFoldDB" id="A0AAD5XGX1"/>
<feature type="region of interest" description="Disordered" evidence="2">
    <location>
        <begin position="156"/>
        <end position="235"/>
    </location>
</feature>
<reference evidence="3" key="1">
    <citation type="submission" date="2020-05" db="EMBL/GenBank/DDBJ databases">
        <title>Phylogenomic resolution of chytrid fungi.</title>
        <authorList>
            <person name="Stajich J.E."/>
            <person name="Amses K."/>
            <person name="Simmons R."/>
            <person name="Seto K."/>
            <person name="Myers J."/>
            <person name="Bonds A."/>
            <person name="Quandt C.A."/>
            <person name="Barry K."/>
            <person name="Liu P."/>
            <person name="Grigoriev I."/>
            <person name="Longcore J.E."/>
            <person name="James T.Y."/>
        </authorList>
    </citation>
    <scope>NUCLEOTIDE SEQUENCE</scope>
    <source>
        <strain evidence="3">JEL0513</strain>
    </source>
</reference>
<feature type="compositionally biased region" description="Basic and acidic residues" evidence="2">
    <location>
        <begin position="48"/>
        <end position="70"/>
    </location>
</feature>
<name>A0AAD5XGX1_9FUNG</name>
<feature type="coiled-coil region" evidence="1">
    <location>
        <begin position="103"/>
        <end position="130"/>
    </location>
</feature>
<keyword evidence="1" id="KW-0175">Coiled coil</keyword>
<feature type="compositionally biased region" description="Acidic residues" evidence="2">
    <location>
        <begin position="334"/>
        <end position="345"/>
    </location>
</feature>
<feature type="compositionally biased region" description="Acidic residues" evidence="2">
    <location>
        <begin position="199"/>
        <end position="234"/>
    </location>
</feature>
<evidence type="ECO:0000313" key="3">
    <source>
        <dbReference type="EMBL" id="KAJ3119000.1"/>
    </source>
</evidence>
<feature type="compositionally biased region" description="Polar residues" evidence="2">
    <location>
        <begin position="77"/>
        <end position="89"/>
    </location>
</feature>
<evidence type="ECO:0000313" key="4">
    <source>
        <dbReference type="Proteomes" id="UP001211907"/>
    </source>
</evidence>
<organism evidence="3 4">
    <name type="scientific">Physocladia obscura</name>
    <dbReference type="NCBI Taxonomy" id="109957"/>
    <lineage>
        <taxon>Eukaryota</taxon>
        <taxon>Fungi</taxon>
        <taxon>Fungi incertae sedis</taxon>
        <taxon>Chytridiomycota</taxon>
        <taxon>Chytridiomycota incertae sedis</taxon>
        <taxon>Chytridiomycetes</taxon>
        <taxon>Chytridiales</taxon>
        <taxon>Chytriomycetaceae</taxon>
        <taxon>Physocladia</taxon>
    </lineage>
</organism>
<proteinExistence type="predicted"/>
<feature type="non-terminal residue" evidence="3">
    <location>
        <position position="567"/>
    </location>
</feature>
<dbReference type="Proteomes" id="UP001211907">
    <property type="component" value="Unassembled WGS sequence"/>
</dbReference>
<sequence>MQMDINDDNSNDINNNSKLNRKSRRIFASSDSEADAAVEKPKYNSTEHPGERLDRHLDEHSDTHSEEHKKTALPVLSSHQTIQPRSQQDSVTRFVAAALPMTKHLARLQKQMLEEELEMLNRKFNDDDNNGGIDPLNLFSDNDSDLEIKFGVIEQQEQQKRARVKPRMLIDDDSENSDNENSSTVGAKEKVINGANKETEEEDEEKEKEGDDNKEEDQDDAMYDSDGNFIDDENRDLKRVTVAKKSKLVRTPEVEDEIEGVYGGQGASLQKRRKNGGATKKEILEMRKQSERLKRSVQVELPSRRGNLDIDKLLSMHNIERPKPKNTGWSKTDSDDDSNDGDYNPDDNIGFDVPIPTESKIEAIQLTDQDVTTGLNELPPNSDPNSQANILDVETPAETIQSASSKINKQANFILKNFTPKVDMVVSKSQLHLLQITNRALIRQQIDHARAVREINKPHGKGRQLTRMEQDLLVMDAFAALNSDGDDDEIEVVDVVDHRKDAVMAVGGTVEVGKISVEEKNRRLAVLARRQNRMRRETEAREYAEALEAKRRKRKEKKAARLAAENG</sequence>
<protein>
    <submittedName>
        <fullName evidence="3">Uncharacterized protein</fullName>
    </submittedName>
</protein>
<accession>A0AAD5XGX1</accession>
<dbReference type="EMBL" id="JADGJH010001100">
    <property type="protein sequence ID" value="KAJ3119000.1"/>
    <property type="molecule type" value="Genomic_DNA"/>
</dbReference>
<feature type="compositionally biased region" description="Basic and acidic residues" evidence="2">
    <location>
        <begin position="314"/>
        <end position="323"/>
    </location>
</feature>
<gene>
    <name evidence="3" type="ORF">HK100_000509</name>
</gene>
<feature type="compositionally biased region" description="Acidic residues" evidence="2">
    <location>
        <begin position="1"/>
        <end position="10"/>
    </location>
</feature>
<feature type="coiled-coil region" evidence="1">
    <location>
        <begin position="517"/>
        <end position="560"/>
    </location>
</feature>
<comment type="caution">
    <text evidence="3">The sequence shown here is derived from an EMBL/GenBank/DDBJ whole genome shotgun (WGS) entry which is preliminary data.</text>
</comment>
<keyword evidence="4" id="KW-1185">Reference proteome</keyword>
<evidence type="ECO:0000256" key="2">
    <source>
        <dbReference type="SAM" id="MobiDB-lite"/>
    </source>
</evidence>
<evidence type="ECO:0000256" key="1">
    <source>
        <dbReference type="SAM" id="Coils"/>
    </source>
</evidence>